<gene>
    <name evidence="3" type="ORF">K4G66_09380</name>
</gene>
<evidence type="ECO:0000256" key="2">
    <source>
        <dbReference type="PROSITE-ProRule" id="PRU01282"/>
    </source>
</evidence>
<dbReference type="InterPro" id="IPR006660">
    <property type="entry name" value="Arsenate_reductase-like"/>
</dbReference>
<proteinExistence type="inferred from homology"/>
<dbReference type="PANTHER" id="PTHR30041">
    <property type="entry name" value="ARSENATE REDUCTASE"/>
    <property type="match status" value="1"/>
</dbReference>
<organism evidence="3">
    <name type="scientific">Roseihalotalea indica</name>
    <dbReference type="NCBI Taxonomy" id="2867963"/>
    <lineage>
        <taxon>Bacteria</taxon>
        <taxon>Pseudomonadati</taxon>
        <taxon>Bacteroidota</taxon>
        <taxon>Cytophagia</taxon>
        <taxon>Cytophagales</taxon>
        <taxon>Catalimonadaceae</taxon>
        <taxon>Roseihalotalea</taxon>
    </lineage>
</organism>
<evidence type="ECO:0000256" key="1">
    <source>
        <dbReference type="ARBA" id="ARBA00007198"/>
    </source>
</evidence>
<reference evidence="3" key="2">
    <citation type="journal article" date="2024" name="Antonie Van Leeuwenhoek">
        <title>Roseihalotalea indica gen. nov., sp. nov., a halophilic Bacteroidetes from mesopelagic Southwest Indian Ocean with higher carbohydrate metabolic potential.</title>
        <authorList>
            <person name="Chen B."/>
            <person name="Zhang M."/>
            <person name="Lin D."/>
            <person name="Ye J."/>
            <person name="Tang K."/>
        </authorList>
    </citation>
    <scope>NUCLEOTIDE SEQUENCE</scope>
    <source>
        <strain evidence="3">TK19036</strain>
    </source>
</reference>
<evidence type="ECO:0000313" key="3">
    <source>
        <dbReference type="EMBL" id="WKN38914.1"/>
    </source>
</evidence>
<dbReference type="Gene3D" id="3.40.30.10">
    <property type="entry name" value="Glutaredoxin"/>
    <property type="match status" value="1"/>
</dbReference>
<dbReference type="Pfam" id="PF03960">
    <property type="entry name" value="ArsC"/>
    <property type="match status" value="1"/>
</dbReference>
<accession>A0AA49GS39</accession>
<dbReference type="PROSITE" id="PS51353">
    <property type="entry name" value="ARSC"/>
    <property type="match status" value="1"/>
</dbReference>
<protein>
    <submittedName>
        <fullName evidence="3">ArsC/Spx/MgsR family protein</fullName>
    </submittedName>
</protein>
<dbReference type="AlphaFoldDB" id="A0AA49GS39"/>
<dbReference type="InterPro" id="IPR036249">
    <property type="entry name" value="Thioredoxin-like_sf"/>
</dbReference>
<dbReference type="PANTHER" id="PTHR30041:SF8">
    <property type="entry name" value="PROTEIN YFFB"/>
    <property type="match status" value="1"/>
</dbReference>
<dbReference type="SUPFAM" id="SSF52833">
    <property type="entry name" value="Thioredoxin-like"/>
    <property type="match status" value="1"/>
</dbReference>
<comment type="similarity">
    <text evidence="1 2">Belongs to the ArsC family.</text>
</comment>
<reference evidence="3" key="1">
    <citation type="journal article" date="2023" name="Comput. Struct. Biotechnol. J.">
        <title>Discovery of a novel marine Bacteroidetes with a rich repertoire of carbohydrate-active enzymes.</title>
        <authorList>
            <person name="Chen B."/>
            <person name="Liu G."/>
            <person name="Chen Q."/>
            <person name="Wang H."/>
            <person name="Liu L."/>
            <person name="Tang K."/>
        </authorList>
    </citation>
    <scope>NUCLEOTIDE SEQUENCE</scope>
    <source>
        <strain evidence="3">TK19036</strain>
    </source>
</reference>
<name>A0AA49GS39_9BACT</name>
<dbReference type="EMBL" id="CP120682">
    <property type="protein sequence ID" value="WKN38914.1"/>
    <property type="molecule type" value="Genomic_DNA"/>
</dbReference>
<sequence length="130" mass="14946">MEWNPKEVVIIYNFEERGNREAVAYAKQIAQHVNEIDISKNPLTERQLAELLDRLGVGIEDIIDRRSDLYKEKYQDVDMEEADWLGVIKHNPELMRTPIGILGDKAVICESPGDMLKLDDGQGFDQNMKT</sequence>